<dbReference type="GO" id="GO:0046491">
    <property type="term" value="P:L-methylmalonyl-CoA metabolic process"/>
    <property type="evidence" value="ECO:0007669"/>
    <property type="project" value="TreeGrafter"/>
</dbReference>
<evidence type="ECO:0000313" key="4">
    <source>
        <dbReference type="Proteomes" id="UP000053235"/>
    </source>
</evidence>
<accession>A0A0M6ZN89</accession>
<dbReference type="RefSeq" id="WP_082428834.1">
    <property type="nucleotide sequence ID" value="NZ_CXWD01000001.1"/>
</dbReference>
<dbReference type="OrthoDB" id="9792626at2"/>
<proteinExistence type="predicted"/>
<evidence type="ECO:0000259" key="2">
    <source>
        <dbReference type="PROSITE" id="PS51819"/>
    </source>
</evidence>
<dbReference type="PROSITE" id="PS51819">
    <property type="entry name" value="VOC"/>
    <property type="match status" value="1"/>
</dbReference>
<organism evidence="3 4">
    <name type="scientific">Roseibium alexandrii</name>
    <dbReference type="NCBI Taxonomy" id="388408"/>
    <lineage>
        <taxon>Bacteria</taxon>
        <taxon>Pseudomonadati</taxon>
        <taxon>Pseudomonadota</taxon>
        <taxon>Alphaproteobacteria</taxon>
        <taxon>Hyphomicrobiales</taxon>
        <taxon>Stappiaceae</taxon>
        <taxon>Roseibium</taxon>
    </lineage>
</organism>
<keyword evidence="1" id="KW-0479">Metal-binding</keyword>
<dbReference type="STRING" id="388408.LAX5112_00013"/>
<dbReference type="EMBL" id="CXWD01000001">
    <property type="protein sequence ID" value="CTQ63636.1"/>
    <property type="molecule type" value="Genomic_DNA"/>
</dbReference>
<dbReference type="PANTHER" id="PTHR43048">
    <property type="entry name" value="METHYLMALONYL-COA EPIMERASE"/>
    <property type="match status" value="1"/>
</dbReference>
<gene>
    <name evidence="3" type="ORF">LAX5112_00013</name>
</gene>
<dbReference type="Pfam" id="PF00903">
    <property type="entry name" value="Glyoxalase"/>
    <property type="match status" value="1"/>
</dbReference>
<dbReference type="PANTHER" id="PTHR43048:SF3">
    <property type="entry name" value="METHYLMALONYL-COA EPIMERASE, MITOCHONDRIAL"/>
    <property type="match status" value="1"/>
</dbReference>
<dbReference type="AlphaFoldDB" id="A0A0M6ZN89"/>
<dbReference type="Proteomes" id="UP000053235">
    <property type="component" value="Unassembled WGS sequence"/>
</dbReference>
<sequence length="121" mass="13439">MAHFRYLVENVDEAVSFYRDHLGFDLKQQFGPAMAILQRDDLELWLAGPMASASKPMADGTVPKPGGWNRCVLVVADLERLVTELRQNEIPFLNDIVTGPGGKQILCRDPSGNVIELFEPA</sequence>
<dbReference type="InterPro" id="IPR004360">
    <property type="entry name" value="Glyas_Fos-R_dOase_dom"/>
</dbReference>
<reference evidence="4" key="1">
    <citation type="submission" date="2015-07" db="EMBL/GenBank/DDBJ databases">
        <authorList>
            <person name="Rodrigo-Torres Lidia"/>
            <person name="Arahal R.David."/>
        </authorList>
    </citation>
    <scope>NUCLEOTIDE SEQUENCE [LARGE SCALE GENOMIC DNA]</scope>
    <source>
        <strain evidence="4">CECT 5112</strain>
    </source>
</reference>
<dbReference type="GO" id="GO:0046872">
    <property type="term" value="F:metal ion binding"/>
    <property type="evidence" value="ECO:0007669"/>
    <property type="project" value="UniProtKB-KW"/>
</dbReference>
<dbReference type="InterPro" id="IPR029068">
    <property type="entry name" value="Glyas_Bleomycin-R_OHBP_Dase"/>
</dbReference>
<evidence type="ECO:0000256" key="1">
    <source>
        <dbReference type="ARBA" id="ARBA00022723"/>
    </source>
</evidence>
<protein>
    <submittedName>
        <fullName evidence="3">Glyoxalase-like domain protein</fullName>
    </submittedName>
</protein>
<dbReference type="GO" id="GO:0004493">
    <property type="term" value="F:methylmalonyl-CoA epimerase activity"/>
    <property type="evidence" value="ECO:0007669"/>
    <property type="project" value="TreeGrafter"/>
</dbReference>
<dbReference type="SUPFAM" id="SSF54593">
    <property type="entry name" value="Glyoxalase/Bleomycin resistance protein/Dihydroxybiphenyl dioxygenase"/>
    <property type="match status" value="1"/>
</dbReference>
<name>A0A0M6ZN89_9HYPH</name>
<dbReference type="Gene3D" id="3.10.180.10">
    <property type="entry name" value="2,3-Dihydroxybiphenyl 1,2-Dioxygenase, domain 1"/>
    <property type="match status" value="1"/>
</dbReference>
<dbReference type="InterPro" id="IPR051785">
    <property type="entry name" value="MMCE/EMCE_epimerase"/>
</dbReference>
<evidence type="ECO:0000313" key="3">
    <source>
        <dbReference type="EMBL" id="CTQ63636.1"/>
    </source>
</evidence>
<keyword evidence="4" id="KW-1185">Reference proteome</keyword>
<dbReference type="CDD" id="cd06587">
    <property type="entry name" value="VOC"/>
    <property type="match status" value="1"/>
</dbReference>
<dbReference type="InterPro" id="IPR037523">
    <property type="entry name" value="VOC_core"/>
</dbReference>
<feature type="domain" description="VOC" evidence="2">
    <location>
        <begin position="1"/>
        <end position="120"/>
    </location>
</feature>